<dbReference type="InterPro" id="IPR010177">
    <property type="entry name" value="Paired_CXXCH_1"/>
</dbReference>
<evidence type="ECO:0000313" key="3">
    <source>
        <dbReference type="EMBL" id="KKL09111.1"/>
    </source>
</evidence>
<comment type="caution">
    <text evidence="3">The sequence shown here is derived from an EMBL/GenBank/DDBJ whole genome shotgun (WGS) entry which is preliminary data.</text>
</comment>
<organism evidence="3">
    <name type="scientific">marine sediment metagenome</name>
    <dbReference type="NCBI Taxonomy" id="412755"/>
    <lineage>
        <taxon>unclassified sequences</taxon>
        <taxon>metagenomes</taxon>
        <taxon>ecological metagenomes</taxon>
    </lineage>
</organism>
<dbReference type="AlphaFoldDB" id="A0A0F9CTT1"/>
<accession>A0A0F9CTT1</accession>
<feature type="domain" description="Doubled CXXCH motif" evidence="2">
    <location>
        <begin position="50"/>
        <end position="81"/>
    </location>
</feature>
<evidence type="ECO:0000259" key="2">
    <source>
        <dbReference type="Pfam" id="PF09699"/>
    </source>
</evidence>
<gene>
    <name evidence="3" type="ORF">LCGC14_2569130</name>
</gene>
<dbReference type="SUPFAM" id="SSF48695">
    <property type="entry name" value="Multiheme cytochromes"/>
    <property type="match status" value="1"/>
</dbReference>
<dbReference type="InterPro" id="IPR051829">
    <property type="entry name" value="Multiheme_Cytochr_ET"/>
</dbReference>
<feature type="domain" description="Doubled CXXCH motif" evidence="2">
    <location>
        <begin position="300"/>
        <end position="351"/>
    </location>
</feature>
<dbReference type="InterPro" id="IPR036280">
    <property type="entry name" value="Multihaem_cyt_sf"/>
</dbReference>
<reference evidence="3" key="1">
    <citation type="journal article" date="2015" name="Nature">
        <title>Complex archaea that bridge the gap between prokaryotes and eukaryotes.</title>
        <authorList>
            <person name="Spang A."/>
            <person name="Saw J.H."/>
            <person name="Jorgensen S.L."/>
            <person name="Zaremba-Niedzwiedzka K."/>
            <person name="Martijn J."/>
            <person name="Lind A.E."/>
            <person name="van Eijk R."/>
            <person name="Schleper C."/>
            <person name="Guy L."/>
            <person name="Ettema T.J."/>
        </authorList>
    </citation>
    <scope>NUCLEOTIDE SEQUENCE</scope>
</reference>
<feature type="non-terminal residue" evidence="3">
    <location>
        <position position="1"/>
    </location>
</feature>
<proteinExistence type="predicted"/>
<dbReference type="PANTHER" id="PTHR35038">
    <property type="entry name" value="DISSIMILATORY SULFITE REDUCTASE SIRA"/>
    <property type="match status" value="1"/>
</dbReference>
<dbReference type="EMBL" id="LAZR01042611">
    <property type="protein sequence ID" value="KKL09111.1"/>
    <property type="molecule type" value="Genomic_DNA"/>
</dbReference>
<dbReference type="PANTHER" id="PTHR35038:SF6">
    <property type="entry name" value="SURFACE LOCALIZED DECAHEME CYTOCHROME C LIPOPROTEIN"/>
    <property type="match status" value="1"/>
</dbReference>
<dbReference type="GO" id="GO:0016491">
    <property type="term" value="F:oxidoreductase activity"/>
    <property type="evidence" value="ECO:0007669"/>
    <property type="project" value="TreeGrafter"/>
</dbReference>
<feature type="domain" description="Doubled CXXCH motif" evidence="2">
    <location>
        <begin position="114"/>
        <end position="149"/>
    </location>
</feature>
<name>A0A0F9CTT1_9ZZZZ</name>
<sequence>SDAGYIGTRLTDDHPISFTYDAALATKNRKLHRPSTLAAQLPLDPQGQLQCTTCHDPHNGSRGHFLRMSNLNSRMCTRCHDHRGWAASAHATASASVTGAARDNWGNVPYRTVSELGCEGCHRPHNARGRERLMRHEVEEDNCFSCHDGSVAAKNIMSEFGKRWAHPVGKSTGVHNPAEDPRTMQDHVECSDCHNPHQVAGSGRNASAPFIGPAMKGVSGLSSSGVPIAEATRQYEVCYKCHAKRNPVREPLVDRHVRNNNIADKFSLSSVSFHPVEGYAQGTSVPSLLEPLKHTSIIYCTDCHGSNSARVKGPHGSTYRPLLVRNYSIANPTSTRESPQAYALCYGCHNRRSILRNAGFKEHKKHLDKKISCSACHDPHGVQSTTHLINFDREVVFASKTAGKGPIFEDRGFRRGSCTLLCHGEDHDDQDYRP</sequence>
<dbReference type="Pfam" id="PF09699">
    <property type="entry name" value="Paired_CXXCH_1"/>
    <property type="match status" value="3"/>
</dbReference>
<evidence type="ECO:0000256" key="1">
    <source>
        <dbReference type="ARBA" id="ARBA00022729"/>
    </source>
</evidence>
<protein>
    <recommendedName>
        <fullName evidence="2">Doubled CXXCH motif domain-containing protein</fullName>
    </recommendedName>
</protein>
<dbReference type="Gene3D" id="1.10.1130.10">
    <property type="entry name" value="Flavocytochrome C3, Chain A"/>
    <property type="match status" value="2"/>
</dbReference>
<keyword evidence="1" id="KW-0732">Signal</keyword>